<dbReference type="PANTHER" id="PTHR47968">
    <property type="entry name" value="CENTROMERE PROTEIN E"/>
    <property type="match status" value="1"/>
</dbReference>
<dbReference type="Pfam" id="PF23735">
    <property type="entry name" value="KIF9"/>
    <property type="match status" value="1"/>
</dbReference>
<dbReference type="Proteomes" id="UP000187209">
    <property type="component" value="Unassembled WGS sequence"/>
</dbReference>
<feature type="binding site" evidence="6">
    <location>
        <begin position="92"/>
        <end position="99"/>
    </location>
    <ligand>
        <name>ATP</name>
        <dbReference type="ChEBI" id="CHEBI:30616"/>
    </ligand>
</feature>
<dbReference type="AlphaFoldDB" id="A0A1R2D2M0"/>
<dbReference type="PRINTS" id="PR00380">
    <property type="entry name" value="KINESINHEAVY"/>
</dbReference>
<feature type="compositionally biased region" description="Basic and acidic residues" evidence="9">
    <location>
        <begin position="455"/>
        <end position="475"/>
    </location>
</feature>
<comment type="similarity">
    <text evidence="6 7">Belongs to the TRAFAC class myosin-kinesin ATPase superfamily. Kinesin family.</text>
</comment>
<evidence type="ECO:0000256" key="5">
    <source>
        <dbReference type="ARBA" id="ARBA00023175"/>
    </source>
</evidence>
<evidence type="ECO:0000313" key="11">
    <source>
        <dbReference type="EMBL" id="OMJ95492.1"/>
    </source>
</evidence>
<keyword evidence="5 6" id="KW-0505">Motor protein</keyword>
<dbReference type="PROSITE" id="PS00411">
    <property type="entry name" value="KINESIN_MOTOR_1"/>
    <property type="match status" value="1"/>
</dbReference>
<evidence type="ECO:0000259" key="10">
    <source>
        <dbReference type="PROSITE" id="PS50067"/>
    </source>
</evidence>
<dbReference type="GO" id="GO:0003777">
    <property type="term" value="F:microtubule motor activity"/>
    <property type="evidence" value="ECO:0007669"/>
    <property type="project" value="InterPro"/>
</dbReference>
<protein>
    <recommendedName>
        <fullName evidence="7">Kinesin-like protein</fullName>
    </recommendedName>
</protein>
<keyword evidence="2 6" id="KW-0547">Nucleotide-binding</keyword>
<dbReference type="OrthoDB" id="3176171at2759"/>
<dbReference type="SMART" id="SM00129">
    <property type="entry name" value="KISc"/>
    <property type="match status" value="1"/>
</dbReference>
<sequence length="724" mass="83030">MVKSTVKVVIRTRPTANFASKNLKLDLEKKTIEVFIPKDSTQGMINNQQENWKFKFDDFLHNAPQEEVYNICGQDIVRSVIEGYNGTIFAYGQTGAGKTYTMSGGSQNYKFRGIIPRAISQIFREVQNKPEFSFTIKVSYVEIYNELVYDLLSTIPPSEQAGSIMIQDDSKYGIVVKGLTLVMSTSEEDALNQLFEGETNRTIAEHKLNKSSTRSHCIYTLHIESRSRVESSEKVVFSKLNLVDLAGSERTKKTGSEGLTLTEANFINKSLSYMEQVVIALSEKGRDHVPYRQSKLTYILKDSIGGNSKTLMVANIWPEPEHMEETISTLRFATRMMRVSNEITINVELDPMQLIERYKKEVRDLRQELAMHDTLANRGRVVYESYTPEQQYQVQTIAEKFLDGGLDEIELESLRQIKELMNQMKNIYKKNLARYSGNDHKKEVRPPTNRTGPHKGSELKNVEDKDEGVGQEEHSGGFGLGRANPNSRPADSSALEPKSQFKQEEQDDILEKKKSVKSVTPEEAKKINSAKSAKRERQPDKNQAFMEFKNADGRDLDNNLNRLKEELKERKIELNSITSEVNSIKKDIDETREIVEKVRKHRAADEEDIIDEEEFVYIKKIRDLKKSYRVKFDSIKALKDEVNNVNRNIEYYRDKVIQEFEKWYEVKYGFLPVITHEETRTGTKPIEEKSTDDLDSDALAYIKAKKNVQTLHKAKKTLGAIGKA</sequence>
<feature type="compositionally biased region" description="Basic and acidic residues" evidence="9">
    <location>
        <begin position="499"/>
        <end position="513"/>
    </location>
</feature>
<dbReference type="SUPFAM" id="SSF52540">
    <property type="entry name" value="P-loop containing nucleoside triphosphate hydrolases"/>
    <property type="match status" value="1"/>
</dbReference>
<dbReference type="GO" id="GO:0005874">
    <property type="term" value="C:microtubule"/>
    <property type="evidence" value="ECO:0007669"/>
    <property type="project" value="UniProtKB-KW"/>
</dbReference>
<organism evidence="11 12">
    <name type="scientific">Stentor coeruleus</name>
    <dbReference type="NCBI Taxonomy" id="5963"/>
    <lineage>
        <taxon>Eukaryota</taxon>
        <taxon>Sar</taxon>
        <taxon>Alveolata</taxon>
        <taxon>Ciliophora</taxon>
        <taxon>Postciliodesmatophora</taxon>
        <taxon>Heterotrichea</taxon>
        <taxon>Heterotrichida</taxon>
        <taxon>Stentoridae</taxon>
        <taxon>Stentor</taxon>
    </lineage>
</organism>
<reference evidence="11 12" key="1">
    <citation type="submission" date="2016-11" db="EMBL/GenBank/DDBJ databases">
        <title>The macronuclear genome of Stentor coeruleus: a giant cell with tiny introns.</title>
        <authorList>
            <person name="Slabodnick M."/>
            <person name="Ruby J.G."/>
            <person name="Reiff S.B."/>
            <person name="Swart E.C."/>
            <person name="Gosai S."/>
            <person name="Prabakaran S."/>
            <person name="Witkowska E."/>
            <person name="Larue G.E."/>
            <person name="Fisher S."/>
            <person name="Freeman R.M."/>
            <person name="Gunawardena J."/>
            <person name="Chu W."/>
            <person name="Stover N.A."/>
            <person name="Gregory B.D."/>
            <person name="Nowacki M."/>
            <person name="Derisi J."/>
            <person name="Roy S.W."/>
            <person name="Marshall W.F."/>
            <person name="Sood P."/>
        </authorList>
    </citation>
    <scope>NUCLEOTIDE SEQUENCE [LARGE SCALE GENOMIC DNA]</scope>
    <source>
        <strain evidence="11">WM001</strain>
    </source>
</reference>
<feature type="domain" description="Kinesin motor" evidence="10">
    <location>
        <begin position="5"/>
        <end position="339"/>
    </location>
</feature>
<keyword evidence="1 7" id="KW-0493">Microtubule</keyword>
<dbReference type="InterPro" id="IPR056524">
    <property type="entry name" value="KIF6/9_C"/>
</dbReference>
<dbReference type="PANTHER" id="PTHR47968:SF36">
    <property type="entry name" value="KINESIN HEAVY CHAIN ISOFORM X1"/>
    <property type="match status" value="1"/>
</dbReference>
<keyword evidence="3 6" id="KW-0067">ATP-binding</keyword>
<dbReference type="PROSITE" id="PS50067">
    <property type="entry name" value="KINESIN_MOTOR_2"/>
    <property type="match status" value="1"/>
</dbReference>
<dbReference type="InterPro" id="IPR027417">
    <property type="entry name" value="P-loop_NTPase"/>
</dbReference>
<evidence type="ECO:0000313" key="12">
    <source>
        <dbReference type="Proteomes" id="UP000187209"/>
    </source>
</evidence>
<accession>A0A1R2D2M0</accession>
<dbReference type="InterPro" id="IPR019821">
    <property type="entry name" value="Kinesin_motor_CS"/>
</dbReference>
<gene>
    <name evidence="11" type="ORF">SteCoe_1086</name>
</gene>
<evidence type="ECO:0000256" key="9">
    <source>
        <dbReference type="SAM" id="MobiDB-lite"/>
    </source>
</evidence>
<feature type="region of interest" description="Disordered" evidence="9">
    <location>
        <begin position="432"/>
        <end position="542"/>
    </location>
</feature>
<evidence type="ECO:0000256" key="3">
    <source>
        <dbReference type="ARBA" id="ARBA00022840"/>
    </source>
</evidence>
<comment type="caution">
    <text evidence="11">The sequence shown here is derived from an EMBL/GenBank/DDBJ whole genome shotgun (WGS) entry which is preliminary data.</text>
</comment>
<dbReference type="GO" id="GO:0005524">
    <property type="term" value="F:ATP binding"/>
    <property type="evidence" value="ECO:0007669"/>
    <property type="project" value="UniProtKB-UniRule"/>
</dbReference>
<proteinExistence type="inferred from homology"/>
<dbReference type="InterPro" id="IPR027640">
    <property type="entry name" value="Kinesin-like_fam"/>
</dbReference>
<dbReference type="InterPro" id="IPR001752">
    <property type="entry name" value="Kinesin_motor_dom"/>
</dbReference>
<dbReference type="Pfam" id="PF00225">
    <property type="entry name" value="Kinesin"/>
    <property type="match status" value="1"/>
</dbReference>
<evidence type="ECO:0000256" key="8">
    <source>
        <dbReference type="SAM" id="Coils"/>
    </source>
</evidence>
<dbReference type="GO" id="GO:0008017">
    <property type="term" value="F:microtubule binding"/>
    <property type="evidence" value="ECO:0007669"/>
    <property type="project" value="InterPro"/>
</dbReference>
<name>A0A1R2D2M0_9CILI</name>
<evidence type="ECO:0000256" key="4">
    <source>
        <dbReference type="ARBA" id="ARBA00023054"/>
    </source>
</evidence>
<evidence type="ECO:0000256" key="1">
    <source>
        <dbReference type="ARBA" id="ARBA00022701"/>
    </source>
</evidence>
<feature type="coiled-coil region" evidence="8">
    <location>
        <begin position="546"/>
        <end position="580"/>
    </location>
</feature>
<evidence type="ECO:0000256" key="7">
    <source>
        <dbReference type="RuleBase" id="RU000394"/>
    </source>
</evidence>
<keyword evidence="4 8" id="KW-0175">Coiled coil</keyword>
<keyword evidence="12" id="KW-1185">Reference proteome</keyword>
<evidence type="ECO:0000256" key="2">
    <source>
        <dbReference type="ARBA" id="ARBA00022741"/>
    </source>
</evidence>
<dbReference type="Gene3D" id="3.40.850.10">
    <property type="entry name" value="Kinesin motor domain"/>
    <property type="match status" value="1"/>
</dbReference>
<dbReference type="EMBL" id="MPUH01000011">
    <property type="protein sequence ID" value="OMJ95492.1"/>
    <property type="molecule type" value="Genomic_DNA"/>
</dbReference>
<evidence type="ECO:0000256" key="6">
    <source>
        <dbReference type="PROSITE-ProRule" id="PRU00283"/>
    </source>
</evidence>
<dbReference type="GO" id="GO:0007018">
    <property type="term" value="P:microtubule-based movement"/>
    <property type="evidence" value="ECO:0007669"/>
    <property type="project" value="InterPro"/>
</dbReference>
<dbReference type="InterPro" id="IPR036961">
    <property type="entry name" value="Kinesin_motor_dom_sf"/>
</dbReference>